<dbReference type="OrthoDB" id="6230972at2759"/>
<dbReference type="AlphaFoldDB" id="A0A504YA57"/>
<feature type="compositionally biased region" description="Basic and acidic residues" evidence="1">
    <location>
        <begin position="200"/>
        <end position="211"/>
    </location>
</feature>
<dbReference type="EMBL" id="SUNJ01012661">
    <property type="protein sequence ID" value="TPP57863.1"/>
    <property type="molecule type" value="Genomic_DNA"/>
</dbReference>
<evidence type="ECO:0000256" key="1">
    <source>
        <dbReference type="SAM" id="MobiDB-lite"/>
    </source>
</evidence>
<evidence type="ECO:0000313" key="3">
    <source>
        <dbReference type="Proteomes" id="UP000316759"/>
    </source>
</evidence>
<feature type="region of interest" description="Disordered" evidence="1">
    <location>
        <begin position="27"/>
        <end position="78"/>
    </location>
</feature>
<accession>A0A504YA57</accession>
<feature type="region of interest" description="Disordered" evidence="1">
    <location>
        <begin position="192"/>
        <end position="236"/>
    </location>
</feature>
<proteinExistence type="predicted"/>
<gene>
    <name evidence="2" type="ORF">FGIG_10640</name>
</gene>
<reference evidence="2 3" key="1">
    <citation type="submission" date="2019-04" db="EMBL/GenBank/DDBJ databases">
        <title>Annotation for the trematode Fasciola gigantica.</title>
        <authorList>
            <person name="Choi Y.-J."/>
        </authorList>
    </citation>
    <scope>NUCLEOTIDE SEQUENCE [LARGE SCALE GENOMIC DNA]</scope>
    <source>
        <strain evidence="2">Uganda_cow_1</strain>
    </source>
</reference>
<protein>
    <submittedName>
        <fullName evidence="2">Rab-gap/tbc protein</fullName>
    </submittedName>
</protein>
<dbReference type="Proteomes" id="UP000316759">
    <property type="component" value="Unassembled WGS sequence"/>
</dbReference>
<feature type="compositionally biased region" description="Basic and acidic residues" evidence="1">
    <location>
        <begin position="33"/>
        <end position="48"/>
    </location>
</feature>
<comment type="caution">
    <text evidence="2">The sequence shown here is derived from an EMBL/GenBank/DDBJ whole genome shotgun (WGS) entry which is preliminary data.</text>
</comment>
<evidence type="ECO:0000313" key="2">
    <source>
        <dbReference type="EMBL" id="TPP57863.1"/>
    </source>
</evidence>
<organism evidence="2 3">
    <name type="scientific">Fasciola gigantica</name>
    <name type="common">Giant liver fluke</name>
    <dbReference type="NCBI Taxonomy" id="46835"/>
    <lineage>
        <taxon>Eukaryota</taxon>
        <taxon>Metazoa</taxon>
        <taxon>Spiralia</taxon>
        <taxon>Lophotrochozoa</taxon>
        <taxon>Platyhelminthes</taxon>
        <taxon>Trematoda</taxon>
        <taxon>Digenea</taxon>
        <taxon>Plagiorchiida</taxon>
        <taxon>Echinostomata</taxon>
        <taxon>Echinostomatoidea</taxon>
        <taxon>Fasciolidae</taxon>
        <taxon>Fasciola</taxon>
    </lineage>
</organism>
<keyword evidence="3" id="KW-1185">Reference proteome</keyword>
<name>A0A504YA57_FASGI</name>
<sequence>MAGHQGSGDTSSNPKRKFLPNIRNALNKQIASNDRRYPAKVSRKDSKTDGSTVQRPNKPPGRRGGSSARAPVQDGQSRFVQSYSIFESGIGCVVKTEKNAVELCEARPSASGRIEVSELHETEQKQDPLEESEAFVTDIKQEFKDAPAIMQDSAAGVQPPIVILLMAGTKGSGDTSSNPKRKFLPNIRNALNKQIASNDRPAKVSRKDSKTDGPTVQRPNKPPGRGGSSARAPVQDGQSRFVQSYSIFRVRDRMCRQNRKNAVELCEARPSASGRIEVSELHETEQKQDPLEESEAFVTDIKQEFKDAPAIMQDSAAGVQPPIDPLRDMDLSKSQNHRVPFEFFRDSEMGRLFTLQLPDQMLPTDFDQIKEGSFGKIQLLDNQQVRLVVGGATFDLISPRALSYSSVRFIVRPTLIGQWALCTVNQAKRTFDVDLSLLK</sequence>